<evidence type="ECO:0000313" key="2">
    <source>
        <dbReference type="EMBL" id="MFC7613092.1"/>
    </source>
</evidence>
<evidence type="ECO:0008006" key="4">
    <source>
        <dbReference type="Google" id="ProtNLM"/>
    </source>
</evidence>
<feature type="region of interest" description="Disordered" evidence="1">
    <location>
        <begin position="92"/>
        <end position="111"/>
    </location>
</feature>
<protein>
    <recommendedName>
        <fullName evidence="4">PE family protein</fullName>
    </recommendedName>
</protein>
<organism evidence="2 3">
    <name type="scientific">Actinokineospora soli</name>
    <dbReference type="NCBI Taxonomy" id="1048753"/>
    <lineage>
        <taxon>Bacteria</taxon>
        <taxon>Bacillati</taxon>
        <taxon>Actinomycetota</taxon>
        <taxon>Actinomycetes</taxon>
        <taxon>Pseudonocardiales</taxon>
        <taxon>Pseudonocardiaceae</taxon>
        <taxon>Actinokineospora</taxon>
    </lineage>
</organism>
<sequence>MYVDNPGAGWQVEPDQVREFAAAVEEVRRDLDAVMADVAALSAPGLQPMLGTSPVGEELAEKFTDRLLGDNGLRGQLETALRRMEEFVASAEKTAQGYQGSDENAAQRFRH</sequence>
<proteinExistence type="predicted"/>
<name>A0ABW2TH72_9PSEU</name>
<dbReference type="Proteomes" id="UP001596512">
    <property type="component" value="Unassembled WGS sequence"/>
</dbReference>
<evidence type="ECO:0000313" key="3">
    <source>
        <dbReference type="Proteomes" id="UP001596512"/>
    </source>
</evidence>
<comment type="caution">
    <text evidence="2">The sequence shown here is derived from an EMBL/GenBank/DDBJ whole genome shotgun (WGS) entry which is preliminary data.</text>
</comment>
<accession>A0ABW2TH72</accession>
<evidence type="ECO:0000256" key="1">
    <source>
        <dbReference type="SAM" id="MobiDB-lite"/>
    </source>
</evidence>
<keyword evidence="3" id="KW-1185">Reference proteome</keyword>
<gene>
    <name evidence="2" type="ORF">ACFQV2_05100</name>
</gene>
<dbReference type="EMBL" id="JBHTEY010000004">
    <property type="protein sequence ID" value="MFC7613092.1"/>
    <property type="molecule type" value="Genomic_DNA"/>
</dbReference>
<reference evidence="3" key="1">
    <citation type="journal article" date="2019" name="Int. J. Syst. Evol. Microbiol.">
        <title>The Global Catalogue of Microorganisms (GCM) 10K type strain sequencing project: providing services to taxonomists for standard genome sequencing and annotation.</title>
        <authorList>
            <consortium name="The Broad Institute Genomics Platform"/>
            <consortium name="The Broad Institute Genome Sequencing Center for Infectious Disease"/>
            <person name="Wu L."/>
            <person name="Ma J."/>
        </authorList>
    </citation>
    <scope>NUCLEOTIDE SEQUENCE [LARGE SCALE GENOMIC DNA]</scope>
    <source>
        <strain evidence="3">JCM 17695</strain>
    </source>
</reference>